<organism evidence="2 3">
    <name type="scientific">Paenibacillus herberti</name>
    <dbReference type="NCBI Taxonomy" id="1619309"/>
    <lineage>
        <taxon>Bacteria</taxon>
        <taxon>Bacillati</taxon>
        <taxon>Bacillota</taxon>
        <taxon>Bacilli</taxon>
        <taxon>Bacillales</taxon>
        <taxon>Paenibacillaceae</taxon>
        <taxon>Paenibacillus</taxon>
    </lineage>
</organism>
<proteinExistence type="predicted"/>
<feature type="transmembrane region" description="Helical" evidence="1">
    <location>
        <begin position="35"/>
        <end position="53"/>
    </location>
</feature>
<keyword evidence="3" id="KW-1185">Reference proteome</keyword>
<dbReference type="NCBIfam" id="NF008528">
    <property type="entry name" value="PRK11463.1-2"/>
    <property type="match status" value="1"/>
</dbReference>
<dbReference type="RefSeq" id="WP_089522199.1">
    <property type="nucleotide sequence ID" value="NZ_NMUQ01000001.1"/>
</dbReference>
<dbReference type="InterPro" id="IPR007313">
    <property type="entry name" value="FxsA"/>
</dbReference>
<evidence type="ECO:0000313" key="2">
    <source>
        <dbReference type="EMBL" id="OXM15294.1"/>
    </source>
</evidence>
<dbReference type="Proteomes" id="UP000215145">
    <property type="component" value="Unassembled WGS sequence"/>
</dbReference>
<gene>
    <name evidence="2" type="ORF">CGZ75_00670</name>
</gene>
<dbReference type="Pfam" id="PF04186">
    <property type="entry name" value="FxsA"/>
    <property type="match status" value="1"/>
</dbReference>
<name>A0A229NZX9_9BACL</name>
<protein>
    <submittedName>
        <fullName evidence="2">Membrane protein FxsA</fullName>
    </submittedName>
</protein>
<evidence type="ECO:0000313" key="3">
    <source>
        <dbReference type="Proteomes" id="UP000215145"/>
    </source>
</evidence>
<sequence>MKRRWGPLQKVLAGAAAYLLLEVFAMSWLGSWIGIGGVFLLLASTAVVGGVLIRTRGRRVWDEIRLKMHGGEPPGHALLNGLCIFVGSLLLIFPGVLGDLVGLTLVLPLTRRFYRMRLYRWMEKLFRRGGGGFGGSGGGQFFMIGRR</sequence>
<dbReference type="GO" id="GO:0016020">
    <property type="term" value="C:membrane"/>
    <property type="evidence" value="ECO:0007669"/>
    <property type="project" value="InterPro"/>
</dbReference>
<keyword evidence="1" id="KW-0812">Transmembrane</keyword>
<dbReference type="AlphaFoldDB" id="A0A229NZX9"/>
<dbReference type="OrthoDB" id="9792788at2"/>
<evidence type="ECO:0000256" key="1">
    <source>
        <dbReference type="SAM" id="Phobius"/>
    </source>
</evidence>
<dbReference type="EMBL" id="NMUQ01000001">
    <property type="protein sequence ID" value="OXM15294.1"/>
    <property type="molecule type" value="Genomic_DNA"/>
</dbReference>
<feature type="transmembrane region" description="Helical" evidence="1">
    <location>
        <begin position="74"/>
        <end position="91"/>
    </location>
</feature>
<keyword evidence="1" id="KW-1133">Transmembrane helix</keyword>
<dbReference type="PANTHER" id="PTHR35335:SF1">
    <property type="entry name" value="UPF0716 PROTEIN FXSA"/>
    <property type="match status" value="1"/>
</dbReference>
<keyword evidence="1" id="KW-0472">Membrane</keyword>
<accession>A0A229NZX9</accession>
<dbReference type="PANTHER" id="PTHR35335">
    <property type="entry name" value="UPF0716 PROTEIN FXSA"/>
    <property type="match status" value="1"/>
</dbReference>
<reference evidence="2 3" key="1">
    <citation type="submission" date="2017-07" db="EMBL/GenBank/DDBJ databases">
        <title>Paenibacillus herberti R33 genome sequencing and assembly.</title>
        <authorList>
            <person name="Su W."/>
        </authorList>
    </citation>
    <scope>NUCLEOTIDE SEQUENCE [LARGE SCALE GENOMIC DNA]</scope>
    <source>
        <strain evidence="2 3">R33</strain>
    </source>
</reference>
<comment type="caution">
    <text evidence="2">The sequence shown here is derived from an EMBL/GenBank/DDBJ whole genome shotgun (WGS) entry which is preliminary data.</text>
</comment>